<organism evidence="1 2">
    <name type="scientific">Euphydryas editha</name>
    <name type="common">Edith's checkerspot</name>
    <dbReference type="NCBI Taxonomy" id="104508"/>
    <lineage>
        <taxon>Eukaryota</taxon>
        <taxon>Metazoa</taxon>
        <taxon>Ecdysozoa</taxon>
        <taxon>Arthropoda</taxon>
        <taxon>Hexapoda</taxon>
        <taxon>Insecta</taxon>
        <taxon>Pterygota</taxon>
        <taxon>Neoptera</taxon>
        <taxon>Endopterygota</taxon>
        <taxon>Lepidoptera</taxon>
        <taxon>Glossata</taxon>
        <taxon>Ditrysia</taxon>
        <taxon>Papilionoidea</taxon>
        <taxon>Nymphalidae</taxon>
        <taxon>Nymphalinae</taxon>
        <taxon>Euphydryas</taxon>
    </lineage>
</organism>
<keyword evidence="2" id="KW-1185">Reference proteome</keyword>
<proteinExistence type="predicted"/>
<name>A0AAU9V5Q6_EUPED</name>
<gene>
    <name evidence="1" type="ORF">EEDITHA_LOCUS20276</name>
</gene>
<sequence length="73" mass="8530">MQDKKLNDSCDAEYQMDVSVRAVTDGDLNDELPMEVEQCQPQFVFNFKNSQHFIYLKNSFENNCCLLFKALID</sequence>
<dbReference type="Proteomes" id="UP001153954">
    <property type="component" value="Unassembled WGS sequence"/>
</dbReference>
<reference evidence="1" key="1">
    <citation type="submission" date="2022-03" db="EMBL/GenBank/DDBJ databases">
        <authorList>
            <person name="Tunstrom K."/>
        </authorList>
    </citation>
    <scope>NUCLEOTIDE SEQUENCE</scope>
</reference>
<dbReference type="EMBL" id="CAKOGL010000029">
    <property type="protein sequence ID" value="CAH2106095.1"/>
    <property type="molecule type" value="Genomic_DNA"/>
</dbReference>
<accession>A0AAU9V5Q6</accession>
<dbReference type="AlphaFoldDB" id="A0AAU9V5Q6"/>
<comment type="caution">
    <text evidence="1">The sequence shown here is derived from an EMBL/GenBank/DDBJ whole genome shotgun (WGS) entry which is preliminary data.</text>
</comment>
<evidence type="ECO:0000313" key="2">
    <source>
        <dbReference type="Proteomes" id="UP001153954"/>
    </source>
</evidence>
<protein>
    <submittedName>
        <fullName evidence="1">Uncharacterized protein</fullName>
    </submittedName>
</protein>
<evidence type="ECO:0000313" key="1">
    <source>
        <dbReference type="EMBL" id="CAH2106095.1"/>
    </source>
</evidence>